<dbReference type="PANTHER" id="PTHR30218">
    <property type="entry name" value="POLYPHOSPHATE KINASE"/>
    <property type="match status" value="1"/>
</dbReference>
<comment type="PTM">
    <text evidence="6 7">An intermediate of this reaction is the autophosphorylated ppk in which a phosphate is covalently linked to a histidine residue through a N-P bond.</text>
</comment>
<dbReference type="Pfam" id="PF13090">
    <property type="entry name" value="PP_kinase_C"/>
    <property type="match status" value="1"/>
</dbReference>
<organism evidence="13 14">
    <name type="scientific">Azotobacter beijerinckii</name>
    <dbReference type="NCBI Taxonomy" id="170623"/>
    <lineage>
        <taxon>Bacteria</taxon>
        <taxon>Pseudomonadati</taxon>
        <taxon>Pseudomonadota</taxon>
        <taxon>Gammaproteobacteria</taxon>
        <taxon>Pseudomonadales</taxon>
        <taxon>Pseudomonadaceae</taxon>
        <taxon>Azotobacter</taxon>
    </lineage>
</organism>
<keyword evidence="5 6" id="KW-0067">ATP-binding</keyword>
<dbReference type="NCBIfam" id="NF003918">
    <property type="entry name" value="PRK05443.1-2"/>
    <property type="match status" value="1"/>
</dbReference>
<dbReference type="Pfam" id="PF13089">
    <property type="entry name" value="PP_kinase_N"/>
    <property type="match status" value="1"/>
</dbReference>
<dbReference type="GO" id="GO:0009358">
    <property type="term" value="C:polyphosphate kinase complex"/>
    <property type="evidence" value="ECO:0007669"/>
    <property type="project" value="InterPro"/>
</dbReference>
<dbReference type="GO" id="GO:0005524">
    <property type="term" value="F:ATP binding"/>
    <property type="evidence" value="ECO:0007669"/>
    <property type="project" value="UniProtKB-KW"/>
</dbReference>
<feature type="domain" description="Polyphosphate kinase C-terminal" evidence="11">
    <location>
        <begin position="553"/>
        <end position="725"/>
    </location>
</feature>
<feature type="domain" description="Polyphosphate kinase middle" evidence="9">
    <location>
        <begin position="174"/>
        <end position="354"/>
    </location>
</feature>
<proteinExistence type="inferred from homology"/>
<comment type="cofactor">
    <cofactor evidence="6">
        <name>Mg(2+)</name>
        <dbReference type="ChEBI" id="CHEBI:18420"/>
    </cofactor>
</comment>
<feature type="binding site" evidence="6">
    <location>
        <position position="642"/>
    </location>
    <ligand>
        <name>ATP</name>
        <dbReference type="ChEBI" id="CHEBI:30616"/>
    </ligand>
</feature>
<dbReference type="InterPro" id="IPR041108">
    <property type="entry name" value="PP_kinase_C_1"/>
</dbReference>
<dbReference type="InterPro" id="IPR024953">
    <property type="entry name" value="PP_kinase_middle"/>
</dbReference>
<dbReference type="InterPro" id="IPR025198">
    <property type="entry name" value="PPK_N_dom"/>
</dbReference>
<evidence type="ECO:0000259" key="11">
    <source>
        <dbReference type="Pfam" id="PF13090"/>
    </source>
</evidence>
<accession>A0A1H7AMA4</accession>
<dbReference type="InterPro" id="IPR036832">
    <property type="entry name" value="PPK_N_dom_sf"/>
</dbReference>
<evidence type="ECO:0000259" key="10">
    <source>
        <dbReference type="Pfam" id="PF13089"/>
    </source>
</evidence>
<evidence type="ECO:0000256" key="3">
    <source>
        <dbReference type="ARBA" id="ARBA00022741"/>
    </source>
</evidence>
<sequence>MNTEGLNDNALLEADPADESLAELQEAEPEQEAEPVRNELPQEAPAIAVPSLDDTGLYIHRELSQLQFNARVLEQALDESYPLLERLKFLLIFSSNLDEFFQIRVAGLKKQVAFARELAGADGLQPHQALPWISDQVHELVARQYAILNEVLLPELARHQINFIRRRNWTPKVKTWVRRYFREEIAPIITPIGLDPTHPFPLLVNKSLNFIVELEGLDAFGRDSGLAILPAPRLLPRVIRIPAEVGGSGDNFVFLSSMIHAHADDLFQGMKVKGCYQFRLTRNADLSVDEDVEDLARALRGELYSRRFGDAVRLEVVDTCPQHLTGYLLKQFGLSEAEMYRVDGPVNLTRLFSITGLDSHPELQHAPFTPVIPKALQNSENMFSMIGKQDMLLLHPFESFTPVVDLLRQAAKDPHVLAIKQTLYRSGANSEIVDALVEAARNGKEVTAVVELRARFDEESNLQLASRLQQAGAVVIYGVVGFKTHAKMMLVLRRENGELRRYAHLGTGNYHTANARLYTDYSLLTADLALCEDVSKLFNQLIGMGKTLRMKKLLHAPFTLKKALLDMITRETQHASEGKPAHIIVKVNALTDAKMIRALYKASQTGVRVDLIVRGMCCLRPGILGVSHNIQVRSIIGRFLEHTRVFYFLNDGEEKLYLSSADWMERNLDRRIETCFPVEGKKLMLRVKKELEAYLGDNTQSWQLQPDGSYLRNSPSGNQNPRNAQAMLLEKAMSELAVAWLLAPAPPSSKSMD</sequence>
<dbReference type="AlphaFoldDB" id="A0A1H7AMA4"/>
<feature type="binding site" evidence="6">
    <location>
        <position position="518"/>
    </location>
    <ligand>
        <name>ATP</name>
        <dbReference type="ChEBI" id="CHEBI:30616"/>
    </ligand>
</feature>
<keyword evidence="4 6" id="KW-0418">Kinase</keyword>
<dbReference type="SUPFAM" id="SSF140356">
    <property type="entry name" value="PPK N-terminal domain-like"/>
    <property type="match status" value="1"/>
</dbReference>
<dbReference type="PIRSF" id="PIRSF015589">
    <property type="entry name" value="PP_kinase"/>
    <property type="match status" value="1"/>
</dbReference>
<dbReference type="OrthoDB" id="9761456at2"/>
<dbReference type="EC" id="2.7.4.1" evidence="6 7"/>
<keyword evidence="6" id="KW-0479">Metal-binding</keyword>
<keyword evidence="2 6" id="KW-0808">Transferase</keyword>
<dbReference type="RefSeq" id="WP_090736357.1">
    <property type="nucleotide sequence ID" value="NZ_FNYQ01000180.1"/>
</dbReference>
<evidence type="ECO:0000256" key="7">
    <source>
        <dbReference type="RuleBase" id="RU003800"/>
    </source>
</evidence>
<feature type="binding site" evidence="6">
    <location>
        <position position="96"/>
    </location>
    <ligand>
        <name>ATP</name>
        <dbReference type="ChEBI" id="CHEBI:30616"/>
    </ligand>
</feature>
<dbReference type="NCBIfam" id="NF003917">
    <property type="entry name" value="PRK05443.1-1"/>
    <property type="match status" value="1"/>
</dbReference>
<dbReference type="Proteomes" id="UP000199250">
    <property type="component" value="Unassembled WGS sequence"/>
</dbReference>
<dbReference type="Gene3D" id="1.20.58.310">
    <property type="entry name" value="Polyphosphate kinase N-terminal domain"/>
    <property type="match status" value="1"/>
</dbReference>
<feature type="binding site" evidence="6">
    <location>
        <position position="455"/>
    </location>
    <ligand>
        <name>Mg(2+)</name>
        <dbReference type="ChEBI" id="CHEBI:18420"/>
    </ligand>
</feature>
<dbReference type="NCBIfam" id="NF003921">
    <property type="entry name" value="PRK05443.2-2"/>
    <property type="match status" value="1"/>
</dbReference>
<feature type="domain" description="Polyphosphate kinase C-terminal" evidence="12">
    <location>
        <begin position="381"/>
        <end position="544"/>
    </location>
</feature>
<evidence type="ECO:0000256" key="6">
    <source>
        <dbReference type="HAMAP-Rule" id="MF_00347"/>
    </source>
</evidence>
<feature type="binding site" evidence="6">
    <location>
        <position position="425"/>
    </location>
    <ligand>
        <name>Mg(2+)</name>
        <dbReference type="ChEBI" id="CHEBI:18420"/>
    </ligand>
</feature>
<dbReference type="HAMAP" id="MF_00347">
    <property type="entry name" value="Polyphosphate_kinase"/>
    <property type="match status" value="1"/>
</dbReference>
<keyword evidence="6" id="KW-0460">Magnesium</keyword>
<evidence type="ECO:0000256" key="5">
    <source>
        <dbReference type="ARBA" id="ARBA00022840"/>
    </source>
</evidence>
<evidence type="ECO:0000256" key="1">
    <source>
        <dbReference type="ARBA" id="ARBA00022553"/>
    </source>
</evidence>
<dbReference type="SUPFAM" id="SSF56024">
    <property type="entry name" value="Phospholipase D/nuclease"/>
    <property type="match status" value="2"/>
</dbReference>
<keyword evidence="1 6" id="KW-0597">Phosphoprotein</keyword>
<feature type="compositionally biased region" description="Acidic residues" evidence="8">
    <location>
        <begin position="15"/>
        <end position="33"/>
    </location>
</feature>
<feature type="domain" description="Polyphosphate kinase N-terminal" evidence="10">
    <location>
        <begin position="58"/>
        <end position="163"/>
    </location>
</feature>
<comment type="similarity">
    <text evidence="6 7">Belongs to the polyphosphate kinase 1 (PPK1) family.</text>
</comment>
<protein>
    <recommendedName>
        <fullName evidence="6 7">Polyphosphate kinase</fullName>
        <ecNumber evidence="6 7">2.7.4.1</ecNumber>
    </recommendedName>
    <alternativeName>
        <fullName evidence="6">ATP-polyphosphate phosphotransferase</fullName>
    </alternativeName>
    <alternativeName>
        <fullName evidence="6">Polyphosphoric acid kinase</fullName>
    </alternativeName>
</protein>
<evidence type="ECO:0000256" key="4">
    <source>
        <dbReference type="ARBA" id="ARBA00022777"/>
    </source>
</evidence>
<dbReference type="InterPro" id="IPR036830">
    <property type="entry name" value="PP_kinase_middle_dom_sf"/>
</dbReference>
<evidence type="ECO:0000259" key="12">
    <source>
        <dbReference type="Pfam" id="PF17941"/>
    </source>
</evidence>
<evidence type="ECO:0000259" key="9">
    <source>
        <dbReference type="Pfam" id="PF02503"/>
    </source>
</evidence>
<evidence type="ECO:0000256" key="2">
    <source>
        <dbReference type="ARBA" id="ARBA00022679"/>
    </source>
</evidence>
<dbReference type="InterPro" id="IPR025200">
    <property type="entry name" value="PPK_C_dom2"/>
</dbReference>
<dbReference type="InterPro" id="IPR003414">
    <property type="entry name" value="PP_kinase"/>
</dbReference>
<dbReference type="Pfam" id="PF17941">
    <property type="entry name" value="PP_kinase_C_1"/>
    <property type="match status" value="1"/>
</dbReference>
<dbReference type="GO" id="GO:0008976">
    <property type="term" value="F:polyphosphate kinase activity"/>
    <property type="evidence" value="ECO:0007669"/>
    <property type="project" value="UniProtKB-UniRule"/>
</dbReference>
<dbReference type="SUPFAM" id="SSF143724">
    <property type="entry name" value="PHP14-like"/>
    <property type="match status" value="1"/>
</dbReference>
<dbReference type="Pfam" id="PF02503">
    <property type="entry name" value="PP_kinase"/>
    <property type="match status" value="1"/>
</dbReference>
<name>A0A1H7AMA4_9GAMM</name>
<comment type="function">
    <text evidence="6 7">Catalyzes the reversible transfer of the terminal phosphate of ATP to form a long-chain polyphosphate (polyP).</text>
</comment>
<evidence type="ECO:0000313" key="13">
    <source>
        <dbReference type="EMBL" id="SEJ65007.1"/>
    </source>
</evidence>
<keyword evidence="3 6" id="KW-0547">Nucleotide-binding</keyword>
<evidence type="ECO:0000313" key="14">
    <source>
        <dbReference type="Proteomes" id="UP000199250"/>
    </source>
</evidence>
<reference evidence="13 14" key="1">
    <citation type="submission" date="2016-10" db="EMBL/GenBank/DDBJ databases">
        <authorList>
            <person name="de Groot N.N."/>
        </authorList>
    </citation>
    <scope>NUCLEOTIDE SEQUENCE [LARGE SCALE GENOMIC DNA]</scope>
    <source>
        <strain evidence="13 14">DSM 373</strain>
    </source>
</reference>
<dbReference type="EMBL" id="FNYQ01000180">
    <property type="protein sequence ID" value="SEJ65007.1"/>
    <property type="molecule type" value="Genomic_DNA"/>
</dbReference>
<dbReference type="CDD" id="cd09165">
    <property type="entry name" value="PLDc_PaPPK1_C1_like"/>
    <property type="match status" value="1"/>
</dbReference>
<dbReference type="Gene3D" id="3.30.870.10">
    <property type="entry name" value="Endonuclease Chain A"/>
    <property type="match status" value="2"/>
</dbReference>
<dbReference type="GO" id="GO:0046872">
    <property type="term" value="F:metal ion binding"/>
    <property type="evidence" value="ECO:0007669"/>
    <property type="project" value="UniProtKB-KW"/>
</dbReference>
<dbReference type="NCBIfam" id="TIGR03705">
    <property type="entry name" value="poly_P_kin"/>
    <property type="match status" value="1"/>
</dbReference>
<feature type="active site" description="Phosphohistidine intermediate" evidence="6">
    <location>
        <position position="485"/>
    </location>
</feature>
<gene>
    <name evidence="6" type="primary">ppk</name>
    <name evidence="13" type="ORF">SAMN04244572_04785</name>
</gene>
<evidence type="ECO:0000256" key="8">
    <source>
        <dbReference type="SAM" id="MobiDB-lite"/>
    </source>
</evidence>
<dbReference type="Gene3D" id="3.30.1840.10">
    <property type="entry name" value="Polyphosphate kinase middle domain"/>
    <property type="match status" value="1"/>
</dbReference>
<feature type="binding site" evidence="6">
    <location>
        <position position="614"/>
    </location>
    <ligand>
        <name>ATP</name>
        <dbReference type="ChEBI" id="CHEBI:30616"/>
    </ligand>
</feature>
<dbReference type="PANTHER" id="PTHR30218:SF0">
    <property type="entry name" value="POLYPHOSPHATE KINASE"/>
    <property type="match status" value="1"/>
</dbReference>
<comment type="catalytic activity">
    <reaction evidence="6 7">
        <text>[phosphate](n) + ATP = [phosphate](n+1) + ADP</text>
        <dbReference type="Rhea" id="RHEA:19573"/>
        <dbReference type="Rhea" id="RHEA-COMP:9859"/>
        <dbReference type="Rhea" id="RHEA-COMP:14280"/>
        <dbReference type="ChEBI" id="CHEBI:16838"/>
        <dbReference type="ChEBI" id="CHEBI:30616"/>
        <dbReference type="ChEBI" id="CHEBI:456216"/>
        <dbReference type="EC" id="2.7.4.1"/>
    </reaction>
</comment>
<dbReference type="GO" id="GO:0006799">
    <property type="term" value="P:polyphosphate biosynthetic process"/>
    <property type="evidence" value="ECO:0007669"/>
    <property type="project" value="UniProtKB-UniRule"/>
</dbReference>
<dbReference type="CDD" id="cd09168">
    <property type="entry name" value="PLDc_PaPPK1_C2_like"/>
    <property type="match status" value="1"/>
</dbReference>
<feature type="region of interest" description="Disordered" evidence="8">
    <location>
        <begin position="1"/>
        <end position="43"/>
    </location>
</feature>